<accession>A0ACB7XU72</accession>
<keyword evidence="2" id="KW-1185">Reference proteome</keyword>
<gene>
    <name evidence="1" type="ORF">Vadar_030239</name>
</gene>
<comment type="caution">
    <text evidence="1">The sequence shown here is derived from an EMBL/GenBank/DDBJ whole genome shotgun (WGS) entry which is preliminary data.</text>
</comment>
<dbReference type="EMBL" id="CM037151">
    <property type="protein sequence ID" value="KAH7844649.1"/>
    <property type="molecule type" value="Genomic_DNA"/>
</dbReference>
<evidence type="ECO:0000313" key="2">
    <source>
        <dbReference type="Proteomes" id="UP000828048"/>
    </source>
</evidence>
<proteinExistence type="predicted"/>
<name>A0ACB7XU72_9ERIC</name>
<organism evidence="1 2">
    <name type="scientific">Vaccinium darrowii</name>
    <dbReference type="NCBI Taxonomy" id="229202"/>
    <lineage>
        <taxon>Eukaryota</taxon>
        <taxon>Viridiplantae</taxon>
        <taxon>Streptophyta</taxon>
        <taxon>Embryophyta</taxon>
        <taxon>Tracheophyta</taxon>
        <taxon>Spermatophyta</taxon>
        <taxon>Magnoliopsida</taxon>
        <taxon>eudicotyledons</taxon>
        <taxon>Gunneridae</taxon>
        <taxon>Pentapetalae</taxon>
        <taxon>asterids</taxon>
        <taxon>Ericales</taxon>
        <taxon>Ericaceae</taxon>
        <taxon>Vaccinioideae</taxon>
        <taxon>Vaccinieae</taxon>
        <taxon>Vaccinium</taxon>
    </lineage>
</organism>
<evidence type="ECO:0000313" key="1">
    <source>
        <dbReference type="EMBL" id="KAH7844649.1"/>
    </source>
</evidence>
<dbReference type="Proteomes" id="UP000828048">
    <property type="component" value="Chromosome 1"/>
</dbReference>
<protein>
    <submittedName>
        <fullName evidence="1">Uncharacterized protein</fullName>
    </submittedName>
</protein>
<sequence>MYVAWVIEAPLTKAPLDTSIVCHWLAVEGLQPTIPDNAPVEVIAATLDNKKPEQKDDGLSVDIKLPVKHVLSRELQLYFDKITELAVSRSDSVLYKETVVSLATDSGLHPLVPYFTYFIADEIPCLKSHEDKQKAVEHLEQQPPPKKVATDGPINIPAKNSLWSAALGNSDAGASPFSRRMSGEGILGSRSQVGRVDNNQALNTSAVLNQAWKDDLDLGRRLVSLFELFGESIFNFIPTPEMSSFL</sequence>
<reference evidence="1 2" key="1">
    <citation type="journal article" date="2021" name="Hortic Res">
        <title>High-quality reference genome and annotation aids understanding of berry development for evergreen blueberry (Vaccinium darrowii).</title>
        <authorList>
            <person name="Yu J."/>
            <person name="Hulse-Kemp A.M."/>
            <person name="Babiker E."/>
            <person name="Staton M."/>
        </authorList>
    </citation>
    <scope>NUCLEOTIDE SEQUENCE [LARGE SCALE GENOMIC DNA]</scope>
    <source>
        <strain evidence="2">cv. NJ 8807/NJ 8810</strain>
        <tissue evidence="1">Young leaf</tissue>
    </source>
</reference>